<keyword evidence="7 14" id="KW-0812">Transmembrane</keyword>
<dbReference type="InterPro" id="IPR033479">
    <property type="entry name" value="dCache_1"/>
</dbReference>
<comment type="subcellular location">
    <subcellularLocation>
        <location evidence="2">Cell membrane</location>
        <topology evidence="2">Multi-pass membrane protein</topology>
    </subcellularLocation>
</comment>
<dbReference type="GO" id="GO:0000155">
    <property type="term" value="F:phosphorelay sensor kinase activity"/>
    <property type="evidence" value="ECO:0007669"/>
    <property type="project" value="InterPro"/>
</dbReference>
<organism evidence="16 17">
    <name type="scientific">Desulfonema limicola</name>
    <dbReference type="NCBI Taxonomy" id="45656"/>
    <lineage>
        <taxon>Bacteria</taxon>
        <taxon>Pseudomonadati</taxon>
        <taxon>Thermodesulfobacteriota</taxon>
        <taxon>Desulfobacteria</taxon>
        <taxon>Desulfobacterales</taxon>
        <taxon>Desulfococcaceae</taxon>
        <taxon>Desulfonema</taxon>
    </lineage>
</organism>
<dbReference type="Pfam" id="PF00512">
    <property type="entry name" value="HisKA"/>
    <property type="match status" value="1"/>
</dbReference>
<evidence type="ECO:0000313" key="17">
    <source>
        <dbReference type="Proteomes" id="UP000663720"/>
    </source>
</evidence>
<dbReference type="InterPro" id="IPR036097">
    <property type="entry name" value="HisK_dim/P_sf"/>
</dbReference>
<dbReference type="InterPro" id="IPR005467">
    <property type="entry name" value="His_kinase_dom"/>
</dbReference>
<evidence type="ECO:0000259" key="15">
    <source>
        <dbReference type="PROSITE" id="PS50109"/>
    </source>
</evidence>
<evidence type="ECO:0000256" key="13">
    <source>
        <dbReference type="ARBA" id="ARBA00023136"/>
    </source>
</evidence>
<evidence type="ECO:0000256" key="8">
    <source>
        <dbReference type="ARBA" id="ARBA00022741"/>
    </source>
</evidence>
<keyword evidence="8" id="KW-0547">Nucleotide-binding</keyword>
<dbReference type="InterPro" id="IPR004358">
    <property type="entry name" value="Sig_transdc_His_kin-like_C"/>
</dbReference>
<dbReference type="SMART" id="SM00387">
    <property type="entry name" value="HATPase_c"/>
    <property type="match status" value="1"/>
</dbReference>
<dbReference type="SUPFAM" id="SSF55874">
    <property type="entry name" value="ATPase domain of HSP90 chaperone/DNA topoisomerase II/histidine kinase"/>
    <property type="match status" value="1"/>
</dbReference>
<dbReference type="SUPFAM" id="SSF47384">
    <property type="entry name" value="Homodimeric domain of signal transducing histidine kinase"/>
    <property type="match status" value="1"/>
</dbReference>
<keyword evidence="5" id="KW-0597">Phosphoprotein</keyword>
<feature type="transmembrane region" description="Helical" evidence="14">
    <location>
        <begin position="271"/>
        <end position="290"/>
    </location>
</feature>
<keyword evidence="11 14" id="KW-1133">Transmembrane helix</keyword>
<dbReference type="KEGG" id="dli:dnl_53150"/>
<keyword evidence="13 14" id="KW-0472">Membrane</keyword>
<evidence type="ECO:0000256" key="12">
    <source>
        <dbReference type="ARBA" id="ARBA00023012"/>
    </source>
</evidence>
<gene>
    <name evidence="16" type="ORF">dnl_53150</name>
</gene>
<dbReference type="InterPro" id="IPR036890">
    <property type="entry name" value="HATPase_C_sf"/>
</dbReference>
<evidence type="ECO:0000256" key="7">
    <source>
        <dbReference type="ARBA" id="ARBA00022692"/>
    </source>
</evidence>
<dbReference type="PANTHER" id="PTHR43065">
    <property type="entry name" value="SENSOR HISTIDINE KINASE"/>
    <property type="match status" value="1"/>
</dbReference>
<evidence type="ECO:0000256" key="14">
    <source>
        <dbReference type="SAM" id="Phobius"/>
    </source>
</evidence>
<dbReference type="Gene3D" id="3.30.565.10">
    <property type="entry name" value="Histidine kinase-like ATPase, C-terminal domain"/>
    <property type="match status" value="1"/>
</dbReference>
<keyword evidence="9 16" id="KW-0418">Kinase</keyword>
<sequence>MFTKLILNKLTPSFWGHAVEESGPFKHMFNFRKIWKLTVFLMSVVSLLPLIIITLIDYNYTQKSIESESLLMTARTVSNAKRTLSFFITERKSALDFLIHENSFESLNNEKHLSKILYDLSKAFGGGFEDLGVIDAQGRQQAYVGPYNLKEKDYSSQPWFKKVVENGIYISDVFMGFREVPHLVIAVKYEILDGPFYILRSSINISRFNDQLSQLELSGRGDSFVINHQGIIQTPTRYYGHVLEKFPIQVPEYSEKTEAIEIIDPQGNKVVIGYAYISGTPFIIMVVKLKKELMKPWNQTRLSLIGFLIVSITIIMVVILEVSTFLVNSLYITDQKRLTNLHEIEYDSKMASIGRLAAGIAHEINNPLAIINEKAGLIKDLFVYKKEYANDPRLIAVVDSIISSVERCGVITKRLLAFARHADVNIQVFHLKELINEVLGFTGKEAEYRSICVKVDIPEDIPSIESDKGKMQQIFLNLVNNAFAAMSTDECLNISARLDEKDFIVVSVADEGCGIPESDLDRVFEPFFSTKAQKGGTGLGLSITYNLVNELGGRIEVQSEQGKGTTFLVTLPLKKNNTEEKSVENTTSG</sequence>
<proteinExistence type="predicted"/>
<dbReference type="InterPro" id="IPR003594">
    <property type="entry name" value="HATPase_dom"/>
</dbReference>
<dbReference type="SMART" id="SM00388">
    <property type="entry name" value="HisKA"/>
    <property type="match status" value="1"/>
</dbReference>
<dbReference type="Proteomes" id="UP000663720">
    <property type="component" value="Chromosome"/>
</dbReference>
<dbReference type="EMBL" id="CP061799">
    <property type="protein sequence ID" value="QTA82929.1"/>
    <property type="molecule type" value="Genomic_DNA"/>
</dbReference>
<evidence type="ECO:0000256" key="5">
    <source>
        <dbReference type="ARBA" id="ARBA00022553"/>
    </source>
</evidence>
<keyword evidence="12" id="KW-0902">Two-component regulatory system</keyword>
<keyword evidence="10" id="KW-0067">ATP-binding</keyword>
<evidence type="ECO:0000256" key="3">
    <source>
        <dbReference type="ARBA" id="ARBA00012438"/>
    </source>
</evidence>
<dbReference type="AlphaFoldDB" id="A0A975BCZ5"/>
<dbReference type="PANTHER" id="PTHR43065:SF46">
    <property type="entry name" value="C4-DICARBOXYLATE TRANSPORT SENSOR PROTEIN DCTB"/>
    <property type="match status" value="1"/>
</dbReference>
<evidence type="ECO:0000256" key="6">
    <source>
        <dbReference type="ARBA" id="ARBA00022679"/>
    </source>
</evidence>
<dbReference type="Pfam" id="PF02518">
    <property type="entry name" value="HATPase_c"/>
    <property type="match status" value="1"/>
</dbReference>
<evidence type="ECO:0000256" key="9">
    <source>
        <dbReference type="ARBA" id="ARBA00022777"/>
    </source>
</evidence>
<dbReference type="PROSITE" id="PS50109">
    <property type="entry name" value="HIS_KIN"/>
    <property type="match status" value="1"/>
</dbReference>
<keyword evidence="17" id="KW-1185">Reference proteome</keyword>
<dbReference type="InterPro" id="IPR003661">
    <property type="entry name" value="HisK_dim/P_dom"/>
</dbReference>
<dbReference type="Gene3D" id="3.30.450.20">
    <property type="entry name" value="PAS domain"/>
    <property type="match status" value="1"/>
</dbReference>
<accession>A0A975BCZ5</accession>
<keyword evidence="4" id="KW-1003">Cell membrane</keyword>
<reference evidence="16" key="1">
    <citation type="journal article" date="2021" name="Microb. Physiol.">
        <title>Proteogenomic Insights into the Physiology of Marine, Sulfate-Reducing, Filamentous Desulfonema limicola and Desulfonema magnum.</title>
        <authorList>
            <person name="Schnaars V."/>
            <person name="Wohlbrand L."/>
            <person name="Scheve S."/>
            <person name="Hinrichs C."/>
            <person name="Reinhardt R."/>
            <person name="Rabus R."/>
        </authorList>
    </citation>
    <scope>NUCLEOTIDE SEQUENCE</scope>
    <source>
        <strain evidence="16">5ac10</strain>
    </source>
</reference>
<dbReference type="GO" id="GO:0005524">
    <property type="term" value="F:ATP binding"/>
    <property type="evidence" value="ECO:0007669"/>
    <property type="project" value="UniProtKB-KW"/>
</dbReference>
<feature type="domain" description="Histidine kinase" evidence="15">
    <location>
        <begin position="359"/>
        <end position="575"/>
    </location>
</feature>
<evidence type="ECO:0000256" key="1">
    <source>
        <dbReference type="ARBA" id="ARBA00000085"/>
    </source>
</evidence>
<evidence type="ECO:0000256" key="4">
    <source>
        <dbReference type="ARBA" id="ARBA00022475"/>
    </source>
</evidence>
<dbReference type="CDD" id="cd00082">
    <property type="entry name" value="HisKA"/>
    <property type="match status" value="1"/>
</dbReference>
<feature type="transmembrane region" description="Helical" evidence="14">
    <location>
        <begin position="34"/>
        <end position="56"/>
    </location>
</feature>
<evidence type="ECO:0000256" key="10">
    <source>
        <dbReference type="ARBA" id="ARBA00022840"/>
    </source>
</evidence>
<dbReference type="PRINTS" id="PR00344">
    <property type="entry name" value="BCTRLSENSOR"/>
</dbReference>
<protein>
    <recommendedName>
        <fullName evidence="3">histidine kinase</fullName>
        <ecNumber evidence="3">2.7.13.3</ecNumber>
    </recommendedName>
</protein>
<evidence type="ECO:0000256" key="11">
    <source>
        <dbReference type="ARBA" id="ARBA00022989"/>
    </source>
</evidence>
<comment type="catalytic activity">
    <reaction evidence="1">
        <text>ATP + protein L-histidine = ADP + protein N-phospho-L-histidine.</text>
        <dbReference type="EC" id="2.7.13.3"/>
    </reaction>
</comment>
<dbReference type="Gene3D" id="1.10.287.130">
    <property type="match status" value="1"/>
</dbReference>
<dbReference type="GO" id="GO:0005886">
    <property type="term" value="C:plasma membrane"/>
    <property type="evidence" value="ECO:0007669"/>
    <property type="project" value="UniProtKB-SubCell"/>
</dbReference>
<name>A0A975BCZ5_9BACT</name>
<evidence type="ECO:0000256" key="2">
    <source>
        <dbReference type="ARBA" id="ARBA00004651"/>
    </source>
</evidence>
<dbReference type="EC" id="2.7.13.3" evidence="3"/>
<evidence type="ECO:0000313" key="16">
    <source>
        <dbReference type="EMBL" id="QTA82929.1"/>
    </source>
</evidence>
<dbReference type="Pfam" id="PF02743">
    <property type="entry name" value="dCache_1"/>
    <property type="match status" value="1"/>
</dbReference>
<dbReference type="RefSeq" id="WP_246514794.1">
    <property type="nucleotide sequence ID" value="NZ_CP061799.1"/>
</dbReference>
<feature type="transmembrane region" description="Helical" evidence="14">
    <location>
        <begin position="302"/>
        <end position="327"/>
    </location>
</feature>
<keyword evidence="6" id="KW-0808">Transferase</keyword>